<name>B4M6X4_DROVI</name>
<dbReference type="Proteomes" id="UP000008792">
    <property type="component" value="Unassembled WGS sequence"/>
</dbReference>
<evidence type="ECO:0000313" key="3">
    <source>
        <dbReference type="Proteomes" id="UP000008792"/>
    </source>
</evidence>
<accession>B4M6X4</accession>
<dbReference type="AlphaFoldDB" id="B4M6X4"/>
<organism evidence="2 3">
    <name type="scientific">Drosophila virilis</name>
    <name type="common">Fruit fly</name>
    <dbReference type="NCBI Taxonomy" id="7244"/>
    <lineage>
        <taxon>Eukaryota</taxon>
        <taxon>Metazoa</taxon>
        <taxon>Ecdysozoa</taxon>
        <taxon>Arthropoda</taxon>
        <taxon>Hexapoda</taxon>
        <taxon>Insecta</taxon>
        <taxon>Pterygota</taxon>
        <taxon>Neoptera</taxon>
        <taxon>Endopterygota</taxon>
        <taxon>Diptera</taxon>
        <taxon>Brachycera</taxon>
        <taxon>Muscomorpha</taxon>
        <taxon>Ephydroidea</taxon>
        <taxon>Drosophilidae</taxon>
        <taxon>Drosophila</taxon>
    </lineage>
</organism>
<proteinExistence type="predicted"/>
<evidence type="ECO:0000256" key="1">
    <source>
        <dbReference type="SAM" id="MobiDB-lite"/>
    </source>
</evidence>
<evidence type="ECO:0000313" key="2">
    <source>
        <dbReference type="EMBL" id="EDW62541.1"/>
    </source>
</evidence>
<dbReference type="PhylomeDB" id="B4M6X4"/>
<dbReference type="KEGG" id="dvi:6633464"/>
<keyword evidence="3" id="KW-1185">Reference proteome</keyword>
<feature type="region of interest" description="Disordered" evidence="1">
    <location>
        <begin position="91"/>
        <end position="125"/>
    </location>
</feature>
<protein>
    <submittedName>
        <fullName evidence="2">Uncharacterized protein</fullName>
    </submittedName>
</protein>
<gene>
    <name evidence="2" type="primary">Dvir\GJ16876</name>
    <name evidence="2" type="ORF">Dvir_GJ16876</name>
</gene>
<reference evidence="2 3" key="1">
    <citation type="journal article" date="2007" name="Nature">
        <title>Evolution of genes and genomes on the Drosophila phylogeny.</title>
        <authorList>
            <consortium name="Drosophila 12 Genomes Consortium"/>
            <person name="Clark A.G."/>
            <person name="Eisen M.B."/>
            <person name="Smith D.R."/>
            <person name="Bergman C.M."/>
            <person name="Oliver B."/>
            <person name="Markow T.A."/>
            <person name="Kaufman T.C."/>
            <person name="Kellis M."/>
            <person name="Gelbart W."/>
            <person name="Iyer V.N."/>
            <person name="Pollard D.A."/>
            <person name="Sackton T.B."/>
            <person name="Larracuente A.M."/>
            <person name="Singh N.D."/>
            <person name="Abad J.P."/>
            <person name="Abt D.N."/>
            <person name="Adryan B."/>
            <person name="Aguade M."/>
            <person name="Akashi H."/>
            <person name="Anderson W.W."/>
            <person name="Aquadro C.F."/>
            <person name="Ardell D.H."/>
            <person name="Arguello R."/>
            <person name="Artieri C.G."/>
            <person name="Barbash D.A."/>
            <person name="Barker D."/>
            <person name="Barsanti P."/>
            <person name="Batterham P."/>
            <person name="Batzoglou S."/>
            <person name="Begun D."/>
            <person name="Bhutkar A."/>
            <person name="Blanco E."/>
            <person name="Bosak S.A."/>
            <person name="Bradley R.K."/>
            <person name="Brand A.D."/>
            <person name="Brent M.R."/>
            <person name="Brooks A.N."/>
            <person name="Brown R.H."/>
            <person name="Butlin R.K."/>
            <person name="Caggese C."/>
            <person name="Calvi B.R."/>
            <person name="Bernardo de Carvalho A."/>
            <person name="Caspi A."/>
            <person name="Castrezana S."/>
            <person name="Celniker S.E."/>
            <person name="Chang J.L."/>
            <person name="Chapple C."/>
            <person name="Chatterji S."/>
            <person name="Chinwalla A."/>
            <person name="Civetta A."/>
            <person name="Clifton S.W."/>
            <person name="Comeron J.M."/>
            <person name="Costello J.C."/>
            <person name="Coyne J.A."/>
            <person name="Daub J."/>
            <person name="David R.G."/>
            <person name="Delcher A.L."/>
            <person name="Delehaunty K."/>
            <person name="Do C.B."/>
            <person name="Ebling H."/>
            <person name="Edwards K."/>
            <person name="Eickbush T."/>
            <person name="Evans J.D."/>
            <person name="Filipski A."/>
            <person name="Findeiss S."/>
            <person name="Freyhult E."/>
            <person name="Fulton L."/>
            <person name="Fulton R."/>
            <person name="Garcia A.C."/>
            <person name="Gardiner A."/>
            <person name="Garfield D.A."/>
            <person name="Garvin B.E."/>
            <person name="Gibson G."/>
            <person name="Gilbert D."/>
            <person name="Gnerre S."/>
            <person name="Godfrey J."/>
            <person name="Good R."/>
            <person name="Gotea V."/>
            <person name="Gravely B."/>
            <person name="Greenberg A.J."/>
            <person name="Griffiths-Jones S."/>
            <person name="Gross S."/>
            <person name="Guigo R."/>
            <person name="Gustafson E.A."/>
            <person name="Haerty W."/>
            <person name="Hahn M.W."/>
            <person name="Halligan D.L."/>
            <person name="Halpern A.L."/>
            <person name="Halter G.M."/>
            <person name="Han M.V."/>
            <person name="Heger A."/>
            <person name="Hillier L."/>
            <person name="Hinrichs A.S."/>
            <person name="Holmes I."/>
            <person name="Hoskins R.A."/>
            <person name="Hubisz M.J."/>
            <person name="Hultmark D."/>
            <person name="Huntley M.A."/>
            <person name="Jaffe D.B."/>
            <person name="Jagadeeshan S."/>
            <person name="Jeck W.R."/>
            <person name="Johnson J."/>
            <person name="Jones C.D."/>
            <person name="Jordan W.C."/>
            <person name="Karpen G.H."/>
            <person name="Kataoka E."/>
            <person name="Keightley P.D."/>
            <person name="Kheradpour P."/>
            <person name="Kirkness E.F."/>
            <person name="Koerich L.B."/>
            <person name="Kristiansen K."/>
            <person name="Kudrna D."/>
            <person name="Kulathinal R.J."/>
            <person name="Kumar S."/>
            <person name="Kwok R."/>
            <person name="Lander E."/>
            <person name="Langley C.H."/>
            <person name="Lapoint R."/>
            <person name="Lazzaro B.P."/>
            <person name="Lee S.J."/>
            <person name="Levesque L."/>
            <person name="Li R."/>
            <person name="Lin C.F."/>
            <person name="Lin M.F."/>
            <person name="Lindblad-Toh K."/>
            <person name="Llopart A."/>
            <person name="Long M."/>
            <person name="Low L."/>
            <person name="Lozovsky E."/>
            <person name="Lu J."/>
            <person name="Luo M."/>
            <person name="Machado C.A."/>
            <person name="Makalowski W."/>
            <person name="Marzo M."/>
            <person name="Matsuda M."/>
            <person name="Matzkin L."/>
            <person name="McAllister B."/>
            <person name="McBride C.S."/>
            <person name="McKernan B."/>
            <person name="McKernan K."/>
            <person name="Mendez-Lago M."/>
            <person name="Minx P."/>
            <person name="Mollenhauer M.U."/>
            <person name="Montooth K."/>
            <person name="Mount S.M."/>
            <person name="Mu X."/>
            <person name="Myers E."/>
            <person name="Negre B."/>
            <person name="Newfeld S."/>
            <person name="Nielsen R."/>
            <person name="Noor M.A."/>
            <person name="O'Grady P."/>
            <person name="Pachter L."/>
            <person name="Papaceit M."/>
            <person name="Parisi M.J."/>
            <person name="Parisi M."/>
            <person name="Parts L."/>
            <person name="Pedersen J.S."/>
            <person name="Pesole G."/>
            <person name="Phillippy A.M."/>
            <person name="Ponting C.P."/>
            <person name="Pop M."/>
            <person name="Porcelli D."/>
            <person name="Powell J.R."/>
            <person name="Prohaska S."/>
            <person name="Pruitt K."/>
            <person name="Puig M."/>
            <person name="Quesneville H."/>
            <person name="Ram K.R."/>
            <person name="Rand D."/>
            <person name="Rasmussen M.D."/>
            <person name="Reed L.K."/>
            <person name="Reenan R."/>
            <person name="Reily A."/>
            <person name="Remington K.A."/>
            <person name="Rieger T.T."/>
            <person name="Ritchie M.G."/>
            <person name="Robin C."/>
            <person name="Rogers Y.H."/>
            <person name="Rohde C."/>
            <person name="Rozas J."/>
            <person name="Rubenfield M.J."/>
            <person name="Ruiz A."/>
            <person name="Russo S."/>
            <person name="Salzberg S.L."/>
            <person name="Sanchez-Gracia A."/>
            <person name="Saranga D.J."/>
            <person name="Sato H."/>
            <person name="Schaeffer S.W."/>
            <person name="Schatz M.C."/>
            <person name="Schlenke T."/>
            <person name="Schwartz R."/>
            <person name="Segarra C."/>
            <person name="Singh R.S."/>
            <person name="Sirot L."/>
            <person name="Sirota M."/>
            <person name="Sisneros N.B."/>
            <person name="Smith C.D."/>
            <person name="Smith T.F."/>
            <person name="Spieth J."/>
            <person name="Stage D.E."/>
            <person name="Stark A."/>
            <person name="Stephan W."/>
            <person name="Strausberg R.L."/>
            <person name="Strempel S."/>
            <person name="Sturgill D."/>
            <person name="Sutton G."/>
            <person name="Sutton G.G."/>
            <person name="Tao W."/>
            <person name="Teichmann S."/>
            <person name="Tobari Y.N."/>
            <person name="Tomimura Y."/>
            <person name="Tsolas J.M."/>
            <person name="Valente V.L."/>
            <person name="Venter E."/>
            <person name="Venter J.C."/>
            <person name="Vicario S."/>
            <person name="Vieira F.G."/>
            <person name="Vilella A.J."/>
            <person name="Villasante A."/>
            <person name="Walenz B."/>
            <person name="Wang J."/>
            <person name="Wasserman M."/>
            <person name="Watts T."/>
            <person name="Wilson D."/>
            <person name="Wilson R.K."/>
            <person name="Wing R.A."/>
            <person name="Wolfner M.F."/>
            <person name="Wong A."/>
            <person name="Wong G.K."/>
            <person name="Wu C.I."/>
            <person name="Wu G."/>
            <person name="Yamamoto D."/>
            <person name="Yang H.P."/>
            <person name="Yang S.P."/>
            <person name="Yorke J.A."/>
            <person name="Yoshida K."/>
            <person name="Zdobnov E."/>
            <person name="Zhang P."/>
            <person name="Zhang Y."/>
            <person name="Zimin A.V."/>
            <person name="Baldwin J."/>
            <person name="Abdouelleil A."/>
            <person name="Abdulkadir J."/>
            <person name="Abebe A."/>
            <person name="Abera B."/>
            <person name="Abreu J."/>
            <person name="Acer S.C."/>
            <person name="Aftuck L."/>
            <person name="Alexander A."/>
            <person name="An P."/>
            <person name="Anderson E."/>
            <person name="Anderson S."/>
            <person name="Arachi H."/>
            <person name="Azer M."/>
            <person name="Bachantsang P."/>
            <person name="Barry A."/>
            <person name="Bayul T."/>
            <person name="Berlin A."/>
            <person name="Bessette D."/>
            <person name="Bloom T."/>
            <person name="Blye J."/>
            <person name="Boguslavskiy L."/>
            <person name="Bonnet C."/>
            <person name="Boukhgalter B."/>
            <person name="Bourzgui I."/>
            <person name="Brown A."/>
            <person name="Cahill P."/>
            <person name="Channer S."/>
            <person name="Cheshatsang Y."/>
            <person name="Chuda L."/>
            <person name="Citroen M."/>
            <person name="Collymore A."/>
            <person name="Cooke P."/>
            <person name="Costello M."/>
            <person name="D'Aco K."/>
            <person name="Daza R."/>
            <person name="De Haan G."/>
            <person name="DeGray S."/>
            <person name="DeMaso C."/>
            <person name="Dhargay N."/>
            <person name="Dooley K."/>
            <person name="Dooley E."/>
            <person name="Doricent M."/>
            <person name="Dorje P."/>
            <person name="Dorjee K."/>
            <person name="Dupes A."/>
            <person name="Elong R."/>
            <person name="Falk J."/>
            <person name="Farina A."/>
            <person name="Faro S."/>
            <person name="Ferguson D."/>
            <person name="Fisher S."/>
            <person name="Foley C.D."/>
            <person name="Franke A."/>
            <person name="Friedrich D."/>
            <person name="Gadbois L."/>
            <person name="Gearin G."/>
            <person name="Gearin C.R."/>
            <person name="Giannoukos G."/>
            <person name="Goode T."/>
            <person name="Graham J."/>
            <person name="Grandbois E."/>
            <person name="Grewal S."/>
            <person name="Gyaltsen K."/>
            <person name="Hafez N."/>
            <person name="Hagos B."/>
            <person name="Hall J."/>
            <person name="Henson C."/>
            <person name="Hollinger A."/>
            <person name="Honan T."/>
            <person name="Huard M.D."/>
            <person name="Hughes L."/>
            <person name="Hurhula B."/>
            <person name="Husby M.E."/>
            <person name="Kamat A."/>
            <person name="Kanga B."/>
            <person name="Kashin S."/>
            <person name="Khazanovich D."/>
            <person name="Kisner P."/>
            <person name="Lance K."/>
            <person name="Lara M."/>
            <person name="Lee W."/>
            <person name="Lennon N."/>
            <person name="Letendre F."/>
            <person name="LeVine R."/>
            <person name="Lipovsky A."/>
            <person name="Liu X."/>
            <person name="Liu J."/>
            <person name="Liu S."/>
            <person name="Lokyitsang T."/>
            <person name="Lokyitsang Y."/>
            <person name="Lubonja R."/>
            <person name="Lui A."/>
            <person name="MacDonald P."/>
            <person name="Magnisalis V."/>
            <person name="Maru K."/>
            <person name="Matthews C."/>
            <person name="McCusker W."/>
            <person name="McDonough S."/>
            <person name="Mehta T."/>
            <person name="Meldrim J."/>
            <person name="Meneus L."/>
            <person name="Mihai O."/>
            <person name="Mihalev A."/>
            <person name="Mihova T."/>
            <person name="Mittelman R."/>
            <person name="Mlenga V."/>
            <person name="Montmayeur A."/>
            <person name="Mulrain L."/>
            <person name="Navidi A."/>
            <person name="Naylor J."/>
            <person name="Negash T."/>
            <person name="Nguyen T."/>
            <person name="Nguyen N."/>
            <person name="Nicol R."/>
            <person name="Norbu C."/>
            <person name="Norbu N."/>
            <person name="Novod N."/>
            <person name="O'Neill B."/>
            <person name="Osman S."/>
            <person name="Markiewicz E."/>
            <person name="Oyono O.L."/>
            <person name="Patti C."/>
            <person name="Phunkhang P."/>
            <person name="Pierre F."/>
            <person name="Priest M."/>
            <person name="Raghuraman S."/>
            <person name="Rege F."/>
            <person name="Reyes R."/>
            <person name="Rise C."/>
            <person name="Rogov P."/>
            <person name="Ross K."/>
            <person name="Ryan E."/>
            <person name="Settipalli S."/>
            <person name="Shea T."/>
            <person name="Sherpa N."/>
            <person name="Shi L."/>
            <person name="Shih D."/>
            <person name="Sparrow T."/>
            <person name="Spaulding J."/>
            <person name="Stalker J."/>
            <person name="Stange-Thomann N."/>
            <person name="Stavropoulos S."/>
            <person name="Stone C."/>
            <person name="Strader C."/>
            <person name="Tesfaye S."/>
            <person name="Thomson T."/>
            <person name="Thoulutsang Y."/>
            <person name="Thoulutsang D."/>
            <person name="Topham K."/>
            <person name="Topping I."/>
            <person name="Tsamla T."/>
            <person name="Vassiliev H."/>
            <person name="Vo A."/>
            <person name="Wangchuk T."/>
            <person name="Wangdi T."/>
            <person name="Weiand M."/>
            <person name="Wilkinson J."/>
            <person name="Wilson A."/>
            <person name="Yadav S."/>
            <person name="Young G."/>
            <person name="Yu Q."/>
            <person name="Zembek L."/>
            <person name="Zhong D."/>
            <person name="Zimmer A."/>
            <person name="Zwirko Z."/>
            <person name="Jaffe D.B."/>
            <person name="Alvarez P."/>
            <person name="Brockman W."/>
            <person name="Butler J."/>
            <person name="Chin C."/>
            <person name="Gnerre S."/>
            <person name="Grabherr M."/>
            <person name="Kleber M."/>
            <person name="Mauceli E."/>
            <person name="MacCallum I."/>
        </authorList>
    </citation>
    <scope>NUCLEOTIDE SEQUENCE [LARGE SCALE GENOMIC DNA]</scope>
    <source>
        <strain evidence="3">Tucson 15010-1051.87</strain>
    </source>
</reference>
<dbReference type="EMBL" id="CH940653">
    <property type="protein sequence ID" value="EDW62541.1"/>
    <property type="molecule type" value="Genomic_DNA"/>
</dbReference>
<dbReference type="HOGENOM" id="CLU_1995008_0_0_1"/>
<sequence length="125" mass="14560">MDKKDLHVLICTECYHALPPRAQIRQFGMCDMCKKNNPDLRQYLEKYVYDSERTKNWDPIGKRLHKISQKCELLKIKMAAVERKYFNKPTLAKSDEKSARTEQLLPLKAPVPGAVEKNVNSKPEQ</sequence>
<dbReference type="OrthoDB" id="7870736at2759"/>
<dbReference type="OMA" id="ICTECYH"/>
<dbReference type="InParanoid" id="B4M6X4"/>